<proteinExistence type="predicted"/>
<evidence type="ECO:0000313" key="5">
    <source>
        <dbReference type="Proteomes" id="UP001060018"/>
    </source>
</evidence>
<dbReference type="InterPro" id="IPR050273">
    <property type="entry name" value="GppA/Ppx_hydrolase"/>
</dbReference>
<keyword evidence="4" id="KW-1185">Reference proteome</keyword>
<dbReference type="PANTHER" id="PTHR30005">
    <property type="entry name" value="EXOPOLYPHOSPHATASE"/>
    <property type="match status" value="1"/>
</dbReference>
<dbReference type="Gene3D" id="3.30.420.150">
    <property type="entry name" value="Exopolyphosphatase. Domain 2"/>
    <property type="match status" value="1"/>
</dbReference>
<dbReference type="RefSeq" id="WP_146277813.1">
    <property type="nucleotide sequence ID" value="NZ_CP042260.1"/>
</dbReference>
<dbReference type="EMBL" id="CP042260">
    <property type="protein sequence ID" value="QDY67534.1"/>
    <property type="molecule type" value="Genomic_DNA"/>
</dbReference>
<dbReference type="Gene3D" id="3.30.420.40">
    <property type="match status" value="1"/>
</dbReference>
<dbReference type="EMBL" id="CP102487">
    <property type="protein sequence ID" value="UUX59719.1"/>
    <property type="molecule type" value="Genomic_DNA"/>
</dbReference>
<dbReference type="Proteomes" id="UP000320717">
    <property type="component" value="Chromosome"/>
</dbReference>
<feature type="domain" description="Ppx/GppA phosphatase N-terminal" evidence="1">
    <location>
        <begin position="24"/>
        <end position="287"/>
    </location>
</feature>
<reference evidence="2 4" key="1">
    <citation type="submission" date="2019-07" db="EMBL/GenBank/DDBJ databases">
        <title>Complete Genome Sequence of drought tolerant Plant Growth-Promoting Rhizobacterium Glutamicibacter halophytocola DR408.</title>
        <authorList>
            <person name="Nishu S.D."/>
            <person name="Lee T.K."/>
        </authorList>
    </citation>
    <scope>NUCLEOTIDE SEQUENCE [LARGE SCALE GENOMIC DNA]</scope>
    <source>
        <strain evidence="2 4">DR408</strain>
    </source>
</reference>
<evidence type="ECO:0000313" key="2">
    <source>
        <dbReference type="EMBL" id="QDY67534.1"/>
    </source>
</evidence>
<evidence type="ECO:0000259" key="1">
    <source>
        <dbReference type="Pfam" id="PF02541"/>
    </source>
</evidence>
<evidence type="ECO:0000313" key="4">
    <source>
        <dbReference type="Proteomes" id="UP000320717"/>
    </source>
</evidence>
<gene>
    <name evidence="2" type="ORF">FQA45_15145</name>
    <name evidence="3" type="ORF">NUH22_03550</name>
</gene>
<dbReference type="InterPro" id="IPR003695">
    <property type="entry name" value="Ppx_GppA_N"/>
</dbReference>
<name>A0A5B8IPB3_9MICC</name>
<dbReference type="Proteomes" id="UP001060018">
    <property type="component" value="Chromosome"/>
</dbReference>
<protein>
    <submittedName>
        <fullName evidence="3">Ppx/GppA family phosphatase</fullName>
    </submittedName>
</protein>
<dbReference type="GO" id="GO:0016462">
    <property type="term" value="F:pyrophosphatase activity"/>
    <property type="evidence" value="ECO:0007669"/>
    <property type="project" value="TreeGrafter"/>
</dbReference>
<dbReference type="Pfam" id="PF02541">
    <property type="entry name" value="Ppx-GppA"/>
    <property type="match status" value="1"/>
</dbReference>
<organism evidence="3 5">
    <name type="scientific">Glutamicibacter halophytocola</name>
    <dbReference type="NCBI Taxonomy" id="1933880"/>
    <lineage>
        <taxon>Bacteria</taxon>
        <taxon>Bacillati</taxon>
        <taxon>Actinomycetota</taxon>
        <taxon>Actinomycetes</taxon>
        <taxon>Micrococcales</taxon>
        <taxon>Micrococcaceae</taxon>
        <taxon>Glutamicibacter</taxon>
    </lineage>
</organism>
<dbReference type="InterPro" id="IPR043129">
    <property type="entry name" value="ATPase_NBD"/>
</dbReference>
<dbReference type="PANTHER" id="PTHR30005:SF13">
    <property type="entry name" value="EXOPOLYPHOSPHATASE 2"/>
    <property type="match status" value="1"/>
</dbReference>
<sequence>MRVAGIDCGTNSIRLLIADVQQDGNGARLVDVLRTMRVVRLGQGVDATGAFAPEALERTFAAAREYRALCDEHQVEAIRFVATSAARDVSNREVFAEEITKIIGVAPEVISGDEEASLSFNGAASVRAGQPGRSLVIDLGGGSTEFVLGDNSGPVAAKSLDMGCVRVTERFEQQGLESPEAVAFMDSTLQSLDGAVDVSEVDAVILVAGTFTTLTAQALGLEKYESEKIHGAQLSFDQMREATSAMLSYSREERAALGFMHPGRVDVIRAGAAIVQRILHYLESASGQRPMRLIASEHDILDGIAATAAANA</sequence>
<dbReference type="AlphaFoldDB" id="A0A5B8IPB3"/>
<dbReference type="OrthoDB" id="9793035at2"/>
<evidence type="ECO:0000313" key="3">
    <source>
        <dbReference type="EMBL" id="UUX59719.1"/>
    </source>
</evidence>
<accession>A0A5B8IPB3</accession>
<dbReference type="SUPFAM" id="SSF53067">
    <property type="entry name" value="Actin-like ATPase domain"/>
    <property type="match status" value="2"/>
</dbReference>
<reference evidence="3" key="2">
    <citation type="journal article" date="2022" name="Pest Manag. Sci.">
        <title>Glutamicibacter halophytocola-mediated host fitness of potato tuber moth on Solanaceae crops.</title>
        <authorList>
            <person name="Wang W."/>
            <person name="Xiao G."/>
            <person name="Du G."/>
            <person name="Chang L."/>
            <person name="Yang Y."/>
            <person name="Ye J."/>
            <person name="Chen B."/>
        </authorList>
    </citation>
    <scope>NUCLEOTIDE SEQUENCE</scope>
    <source>
        <strain evidence="3">S2</strain>
    </source>
</reference>